<dbReference type="GO" id="GO:0006412">
    <property type="term" value="P:translation"/>
    <property type="evidence" value="ECO:0007669"/>
    <property type="project" value="UniProtKB-UniRule"/>
</dbReference>
<dbReference type="PANTHER" id="PTHR11721">
    <property type="entry name" value="60S RIBOSOMAL PROTEIN L27A"/>
    <property type="match status" value="1"/>
</dbReference>
<dbReference type="FunFam" id="4.10.990.10:FF:000001">
    <property type="entry name" value="50S ribosomal protein L15"/>
    <property type="match status" value="1"/>
</dbReference>
<dbReference type="RefSeq" id="WP_148679887.1">
    <property type="nucleotide sequence ID" value="NZ_DUJS01000004.1"/>
</dbReference>
<evidence type="ECO:0000256" key="7">
    <source>
        <dbReference type="HAMAP-Rule" id="MF_01341"/>
    </source>
</evidence>
<reference evidence="11" key="1">
    <citation type="journal article" date="2020" name="bioRxiv">
        <title>A rank-normalized archaeal taxonomy based on genome phylogeny resolves widespread incomplete and uneven classifications.</title>
        <authorList>
            <person name="Rinke C."/>
            <person name="Chuvochina M."/>
            <person name="Mussig A.J."/>
            <person name="Chaumeil P.-A."/>
            <person name="Waite D.W."/>
            <person name="Whitman W.B."/>
            <person name="Parks D.H."/>
            <person name="Hugenholtz P."/>
        </authorList>
    </citation>
    <scope>NUCLEOTIDE SEQUENCE</scope>
    <source>
        <strain evidence="11">UBA8853</strain>
    </source>
</reference>
<gene>
    <name evidence="7" type="primary">rpl15</name>
    <name evidence="11" type="ORF">HA336_06360</name>
</gene>
<evidence type="ECO:0000256" key="9">
    <source>
        <dbReference type="SAM" id="MobiDB-lite"/>
    </source>
</evidence>
<dbReference type="HAMAP" id="MF_01341">
    <property type="entry name" value="Ribosomal_uL15"/>
    <property type="match status" value="1"/>
</dbReference>
<sequence>MRRKKKSPKKYRGSRTHGGGSHKNRRGAGNRGGRGMAGSHKHKWFHVIKYMPDHFGKRGFNRPPKVVREPNTINVGELDALADKLLEDGIAEKDGDKIVIDVTDERLKPYGGPFDKVLGGGHVKRPLVVVAPEFTERAVEKLEEAGGEAREA</sequence>
<dbReference type="InterPro" id="IPR027386">
    <property type="entry name" value="Rbsml_uL15_N"/>
</dbReference>
<feature type="domain" description="Large ribosomal subunit protein uL15/eL18" evidence="10">
    <location>
        <begin position="72"/>
        <end position="149"/>
    </location>
</feature>
<dbReference type="GO" id="GO:0019843">
    <property type="term" value="F:rRNA binding"/>
    <property type="evidence" value="ECO:0007669"/>
    <property type="project" value="UniProtKB-UniRule"/>
</dbReference>
<dbReference type="InterPro" id="IPR001196">
    <property type="entry name" value="Ribosomal_uL15_CS"/>
</dbReference>
<dbReference type="InterPro" id="IPR021131">
    <property type="entry name" value="Ribosomal_uL15/eL18"/>
</dbReference>
<dbReference type="AlphaFoldDB" id="A0A832WL76"/>
<accession>A0A832WL76</accession>
<evidence type="ECO:0000256" key="5">
    <source>
        <dbReference type="ARBA" id="ARBA00023274"/>
    </source>
</evidence>
<evidence type="ECO:0000256" key="3">
    <source>
        <dbReference type="ARBA" id="ARBA00022884"/>
    </source>
</evidence>
<protein>
    <recommendedName>
        <fullName evidence="6 7">Large ribosomal subunit protein uL15</fullName>
    </recommendedName>
</protein>
<proteinExistence type="inferred from homology"/>
<name>A0A832WL76_9EURY</name>
<dbReference type="GeneID" id="1477330"/>
<comment type="function">
    <text evidence="7">Binds to the 23S rRNA.</text>
</comment>
<keyword evidence="2 7" id="KW-0699">rRNA-binding</keyword>
<evidence type="ECO:0000313" key="11">
    <source>
        <dbReference type="EMBL" id="HII70835.1"/>
    </source>
</evidence>
<dbReference type="PROSITE" id="PS00475">
    <property type="entry name" value="RIBOSOMAL_L15"/>
    <property type="match status" value="1"/>
</dbReference>
<dbReference type="EMBL" id="DUJS01000004">
    <property type="protein sequence ID" value="HII70835.1"/>
    <property type="molecule type" value="Genomic_DNA"/>
</dbReference>
<evidence type="ECO:0000256" key="8">
    <source>
        <dbReference type="RuleBase" id="RU003888"/>
    </source>
</evidence>
<dbReference type="Gene3D" id="4.10.990.10">
    <property type="match status" value="1"/>
</dbReference>
<evidence type="ECO:0000256" key="2">
    <source>
        <dbReference type="ARBA" id="ARBA00022730"/>
    </source>
</evidence>
<dbReference type="InterPro" id="IPR030878">
    <property type="entry name" value="Ribosomal_uL15"/>
</dbReference>
<dbReference type="Pfam" id="PF00828">
    <property type="entry name" value="Ribosomal_L27A"/>
    <property type="match status" value="1"/>
</dbReference>
<evidence type="ECO:0000256" key="4">
    <source>
        <dbReference type="ARBA" id="ARBA00022980"/>
    </source>
</evidence>
<comment type="caution">
    <text evidence="11">The sequence shown here is derived from an EMBL/GenBank/DDBJ whole genome shotgun (WGS) entry which is preliminary data.</text>
</comment>
<comment type="similarity">
    <text evidence="1 7 8">Belongs to the universal ribosomal protein uL15 family.</text>
</comment>
<feature type="region of interest" description="Disordered" evidence="9">
    <location>
        <begin position="1"/>
        <end position="39"/>
    </location>
</feature>
<evidence type="ECO:0000256" key="1">
    <source>
        <dbReference type="ARBA" id="ARBA00007320"/>
    </source>
</evidence>
<keyword evidence="5 7" id="KW-0687">Ribonucleoprotein</keyword>
<dbReference type="Proteomes" id="UP000619545">
    <property type="component" value="Unassembled WGS sequence"/>
</dbReference>
<dbReference type="GO" id="GO:0022625">
    <property type="term" value="C:cytosolic large ribosomal subunit"/>
    <property type="evidence" value="ECO:0007669"/>
    <property type="project" value="TreeGrafter"/>
</dbReference>
<keyword evidence="4 7" id="KW-0689">Ribosomal protein</keyword>
<dbReference type="SUPFAM" id="SSF52080">
    <property type="entry name" value="Ribosomal proteins L15p and L18e"/>
    <property type="match status" value="1"/>
</dbReference>
<evidence type="ECO:0000259" key="10">
    <source>
        <dbReference type="Pfam" id="PF00828"/>
    </source>
</evidence>
<evidence type="ECO:0000256" key="6">
    <source>
        <dbReference type="ARBA" id="ARBA00035200"/>
    </source>
</evidence>
<dbReference type="Gene3D" id="3.100.10.10">
    <property type="match status" value="1"/>
</dbReference>
<organism evidence="11 12">
    <name type="scientific">Methanopyrus kandleri</name>
    <dbReference type="NCBI Taxonomy" id="2320"/>
    <lineage>
        <taxon>Archaea</taxon>
        <taxon>Methanobacteriati</taxon>
        <taxon>Methanobacteriota</taxon>
        <taxon>Methanomada group</taxon>
        <taxon>Methanopyri</taxon>
        <taxon>Methanopyrales</taxon>
        <taxon>Methanopyraceae</taxon>
        <taxon>Methanopyrus</taxon>
    </lineage>
</organism>
<dbReference type="PANTHER" id="PTHR11721:SF3">
    <property type="entry name" value="LARGE RIBOSOMAL SUBUNIT PROTEIN UL15"/>
    <property type="match status" value="1"/>
</dbReference>
<evidence type="ECO:0000313" key="12">
    <source>
        <dbReference type="Proteomes" id="UP000619545"/>
    </source>
</evidence>
<dbReference type="GO" id="GO:0003735">
    <property type="term" value="F:structural constituent of ribosome"/>
    <property type="evidence" value="ECO:0007669"/>
    <property type="project" value="InterPro"/>
</dbReference>
<feature type="compositionally biased region" description="Basic residues" evidence="9">
    <location>
        <begin position="1"/>
        <end position="28"/>
    </location>
</feature>
<dbReference type="InterPro" id="IPR036227">
    <property type="entry name" value="Ribosomal_uL15/eL18_sf"/>
</dbReference>
<comment type="subunit">
    <text evidence="7">Part of the 50S ribosomal subunit.</text>
</comment>
<keyword evidence="3 7" id="KW-0694">RNA-binding</keyword>